<feature type="transmembrane region" description="Helical" evidence="1">
    <location>
        <begin position="375"/>
        <end position="395"/>
    </location>
</feature>
<feature type="transmembrane region" description="Helical" evidence="1">
    <location>
        <begin position="310"/>
        <end position="335"/>
    </location>
</feature>
<name>A0A1F7XM95_9BACT</name>
<feature type="transmembrane region" description="Helical" evidence="1">
    <location>
        <begin position="347"/>
        <end position="363"/>
    </location>
</feature>
<proteinExistence type="predicted"/>
<feature type="transmembrane region" description="Helical" evidence="1">
    <location>
        <begin position="222"/>
        <end position="238"/>
    </location>
</feature>
<feature type="transmembrane region" description="Helical" evidence="1">
    <location>
        <begin position="402"/>
        <end position="423"/>
    </location>
</feature>
<keyword evidence="1" id="KW-1133">Transmembrane helix</keyword>
<protein>
    <recommendedName>
        <fullName evidence="4">Glycosyltransferase RgtA/B/C/D-like domain-containing protein</fullName>
    </recommendedName>
</protein>
<reference evidence="2 3" key="1">
    <citation type="journal article" date="2016" name="Nat. Commun.">
        <title>Thousands of microbial genomes shed light on interconnected biogeochemical processes in an aquifer system.</title>
        <authorList>
            <person name="Anantharaman K."/>
            <person name="Brown C.T."/>
            <person name="Hug L.A."/>
            <person name="Sharon I."/>
            <person name="Castelle C.J."/>
            <person name="Probst A.J."/>
            <person name="Thomas B.C."/>
            <person name="Singh A."/>
            <person name="Wilkins M.J."/>
            <person name="Karaoz U."/>
            <person name="Brodie E.L."/>
            <person name="Williams K.H."/>
            <person name="Hubbard S.S."/>
            <person name="Banfield J.F."/>
        </authorList>
    </citation>
    <scope>NUCLEOTIDE SEQUENCE [LARGE SCALE GENOMIC DNA]</scope>
</reference>
<dbReference type="AlphaFoldDB" id="A0A1F7XM95"/>
<evidence type="ECO:0000313" key="2">
    <source>
        <dbReference type="EMBL" id="OGM16147.1"/>
    </source>
</evidence>
<evidence type="ECO:0008006" key="4">
    <source>
        <dbReference type="Google" id="ProtNLM"/>
    </source>
</evidence>
<evidence type="ECO:0000256" key="1">
    <source>
        <dbReference type="SAM" id="Phobius"/>
    </source>
</evidence>
<feature type="transmembrane region" description="Helical" evidence="1">
    <location>
        <begin position="245"/>
        <end position="276"/>
    </location>
</feature>
<dbReference type="Proteomes" id="UP000178401">
    <property type="component" value="Unassembled WGS sequence"/>
</dbReference>
<feature type="transmembrane region" description="Helical" evidence="1">
    <location>
        <begin position="172"/>
        <end position="192"/>
    </location>
</feature>
<feature type="transmembrane region" description="Helical" evidence="1">
    <location>
        <begin position="99"/>
        <end position="119"/>
    </location>
</feature>
<keyword evidence="1" id="KW-0812">Transmembrane</keyword>
<comment type="caution">
    <text evidence="2">The sequence shown here is derived from an EMBL/GenBank/DDBJ whole genome shotgun (WGS) entry which is preliminary data.</text>
</comment>
<accession>A0A1F7XM95</accession>
<evidence type="ECO:0000313" key="3">
    <source>
        <dbReference type="Proteomes" id="UP000178401"/>
    </source>
</evidence>
<gene>
    <name evidence="2" type="ORF">A2V55_02320</name>
</gene>
<organism evidence="2 3">
    <name type="scientific">Candidatus Woesebacteria bacterium RBG_19FT_COMBO_37_29</name>
    <dbReference type="NCBI Taxonomy" id="1802486"/>
    <lineage>
        <taxon>Bacteria</taxon>
        <taxon>Candidatus Woeseibacteriota</taxon>
    </lineage>
</organism>
<keyword evidence="1" id="KW-0472">Membrane</keyword>
<feature type="transmembrane region" description="Helical" evidence="1">
    <location>
        <begin position="131"/>
        <end position="152"/>
    </location>
</feature>
<sequence>MLKKVFGHFFQNKLAILLIFVGSLVWSLTLIRSGLKYSFGLGFWGPNAHDGIWHIALAESLVKGTLNNPIFAGYKLTNYHLGFDAILALLNKITSIPIVTLYFQIIPPILAVLVGILSYKLILSWSKSKAITLWSLFFIYFGGGFGFLVSLIRGEGLGGDSMFWIQSAATTLVNPPFALSLVILLAGLLVLTKYKTSRNLKYLIFSSLLFGILVQIKVYATVVVLGALFVASIFAAFYEKKYELFNVFVFSVLISLVLLFSISPNFSSLIVFYPFWFLENMMNFGDRFHWERFYQAMVTYKSGRIYLKAIAAYGVAFLIFIIGNLGTRMIGFLILKRWLKKFDCFKIFTLSGIIIGIIIPMFFLQKGTPWNTIQFSYYSVFFSAILAGYSVNFILDNIKSRILKYLCILLVIGFTIPTTFATLRHYISKIPHSKISNNELAALNILRKEPKGTVLSIQLLGEDSLNTLDKYVPIPIYLYESTAYISAFSKMQGYFEDEVNLNILGYNWPERKEKIIAFLKNSNSVSGRDFLRNESIDYIYLIKRAGVGLDEKTLGIKNIFNNDEVIIYQVN</sequence>
<feature type="transmembrane region" description="Helical" evidence="1">
    <location>
        <begin position="199"/>
        <end position="216"/>
    </location>
</feature>
<dbReference type="EMBL" id="MGFY01000028">
    <property type="protein sequence ID" value="OGM16147.1"/>
    <property type="molecule type" value="Genomic_DNA"/>
</dbReference>